<gene>
    <name evidence="2" type="ORF">K491DRAFT_512136</name>
</gene>
<name>A0A6A6T3U0_9PLEO</name>
<dbReference type="Proteomes" id="UP000799324">
    <property type="component" value="Unassembled WGS sequence"/>
</dbReference>
<feature type="region of interest" description="Disordered" evidence="1">
    <location>
        <begin position="298"/>
        <end position="382"/>
    </location>
</feature>
<protein>
    <submittedName>
        <fullName evidence="2">Uncharacterized protein</fullName>
    </submittedName>
</protein>
<dbReference type="AlphaFoldDB" id="A0A6A6T3U0"/>
<feature type="compositionally biased region" description="Basic residues" evidence="1">
    <location>
        <begin position="345"/>
        <end position="357"/>
    </location>
</feature>
<proteinExistence type="predicted"/>
<dbReference type="EMBL" id="MU004379">
    <property type="protein sequence ID" value="KAF2653563.1"/>
    <property type="molecule type" value="Genomic_DNA"/>
</dbReference>
<evidence type="ECO:0000256" key="1">
    <source>
        <dbReference type="SAM" id="MobiDB-lite"/>
    </source>
</evidence>
<reference evidence="2" key="1">
    <citation type="journal article" date="2020" name="Stud. Mycol.">
        <title>101 Dothideomycetes genomes: a test case for predicting lifestyles and emergence of pathogens.</title>
        <authorList>
            <person name="Haridas S."/>
            <person name="Albert R."/>
            <person name="Binder M."/>
            <person name="Bloem J."/>
            <person name="Labutti K."/>
            <person name="Salamov A."/>
            <person name="Andreopoulos B."/>
            <person name="Baker S."/>
            <person name="Barry K."/>
            <person name="Bills G."/>
            <person name="Bluhm B."/>
            <person name="Cannon C."/>
            <person name="Castanera R."/>
            <person name="Culley D."/>
            <person name="Daum C."/>
            <person name="Ezra D."/>
            <person name="Gonzalez J."/>
            <person name="Henrissat B."/>
            <person name="Kuo A."/>
            <person name="Liang C."/>
            <person name="Lipzen A."/>
            <person name="Lutzoni F."/>
            <person name="Magnuson J."/>
            <person name="Mondo S."/>
            <person name="Nolan M."/>
            <person name="Ohm R."/>
            <person name="Pangilinan J."/>
            <person name="Park H.-J."/>
            <person name="Ramirez L."/>
            <person name="Alfaro M."/>
            <person name="Sun H."/>
            <person name="Tritt A."/>
            <person name="Yoshinaga Y."/>
            <person name="Zwiers L.-H."/>
            <person name="Turgeon B."/>
            <person name="Goodwin S."/>
            <person name="Spatafora J."/>
            <person name="Crous P."/>
            <person name="Grigoriev I."/>
        </authorList>
    </citation>
    <scope>NUCLEOTIDE SEQUENCE</scope>
    <source>
        <strain evidence="2">CBS 122681</strain>
    </source>
</reference>
<organism evidence="2 3">
    <name type="scientific">Lophiostoma macrostomum CBS 122681</name>
    <dbReference type="NCBI Taxonomy" id="1314788"/>
    <lineage>
        <taxon>Eukaryota</taxon>
        <taxon>Fungi</taxon>
        <taxon>Dikarya</taxon>
        <taxon>Ascomycota</taxon>
        <taxon>Pezizomycotina</taxon>
        <taxon>Dothideomycetes</taxon>
        <taxon>Pleosporomycetidae</taxon>
        <taxon>Pleosporales</taxon>
        <taxon>Lophiostomataceae</taxon>
        <taxon>Lophiostoma</taxon>
    </lineage>
</organism>
<dbReference type="OrthoDB" id="4764735at2759"/>
<sequence>MPEITFIFGPKNTFFFDCPKSWKFHGIPQTLRQLLNSSMAPAWRIAQPYCLALGPQINSPEPIWYVGCKVLEGQDKILYSQNTFDVSYPDLAAWTKTVHNAPRACFVTFGPGLSYFACAPGHGSIWAGAPSELTDKVQKAYDTPNCVSLGMNQAWFVMWPDGYCSWKFYGSYGGLDKILNESEPRTVSYLAISPYNPEHYFVAFKDRTVKYNFAGAPEWMPLMQEVFREWQVEILQRQGMPPLPPMPYQNQFYPQQPNLNQYNPTGQPAYIAAHYASSPPPVPVQPYMGYNSPQVQPVELYGNGTLSPPQPPPQPVELYGSGMLSPPQPPQPPPGRPVSIMSSKSSKKRHFFSRKKASTATQALGGPVPVGASEGSQTCAVM</sequence>
<keyword evidence="3" id="KW-1185">Reference proteome</keyword>
<evidence type="ECO:0000313" key="2">
    <source>
        <dbReference type="EMBL" id="KAF2653563.1"/>
    </source>
</evidence>
<feature type="compositionally biased region" description="Pro residues" evidence="1">
    <location>
        <begin position="326"/>
        <end position="336"/>
    </location>
</feature>
<evidence type="ECO:0000313" key="3">
    <source>
        <dbReference type="Proteomes" id="UP000799324"/>
    </source>
</evidence>
<accession>A0A6A6T3U0</accession>